<accession>A0A0F9GRS8</accession>
<organism evidence="1">
    <name type="scientific">marine sediment metagenome</name>
    <dbReference type="NCBI Taxonomy" id="412755"/>
    <lineage>
        <taxon>unclassified sequences</taxon>
        <taxon>metagenomes</taxon>
        <taxon>ecological metagenomes</taxon>
    </lineage>
</organism>
<name>A0A0F9GRS8_9ZZZZ</name>
<proteinExistence type="predicted"/>
<dbReference type="EMBL" id="LAZR01017174">
    <property type="protein sequence ID" value="KKM01529.1"/>
    <property type="molecule type" value="Genomic_DNA"/>
</dbReference>
<dbReference type="AlphaFoldDB" id="A0A0F9GRS8"/>
<gene>
    <name evidence="1" type="ORF">LCGC14_1793520</name>
</gene>
<evidence type="ECO:0000313" key="1">
    <source>
        <dbReference type="EMBL" id="KKM01529.1"/>
    </source>
</evidence>
<sequence>MEYNRNNWCTWVSDIVYSYKKKPGWYPSHISGWTRLCSSIKTWDTEEEALNCAPTGCDVVKLYLKLETVDIVRG</sequence>
<protein>
    <submittedName>
        <fullName evidence="1">Uncharacterized protein</fullName>
    </submittedName>
</protein>
<comment type="caution">
    <text evidence="1">The sequence shown here is derived from an EMBL/GenBank/DDBJ whole genome shotgun (WGS) entry which is preliminary data.</text>
</comment>
<reference evidence="1" key="1">
    <citation type="journal article" date="2015" name="Nature">
        <title>Complex archaea that bridge the gap between prokaryotes and eukaryotes.</title>
        <authorList>
            <person name="Spang A."/>
            <person name="Saw J.H."/>
            <person name="Jorgensen S.L."/>
            <person name="Zaremba-Niedzwiedzka K."/>
            <person name="Martijn J."/>
            <person name="Lind A.E."/>
            <person name="van Eijk R."/>
            <person name="Schleper C."/>
            <person name="Guy L."/>
            <person name="Ettema T.J."/>
        </authorList>
    </citation>
    <scope>NUCLEOTIDE SEQUENCE</scope>
</reference>